<dbReference type="AlphaFoldDB" id="A0A1H9W4C4"/>
<gene>
    <name evidence="1" type="ORF">SAMN05216188_13063</name>
</gene>
<keyword evidence="2" id="KW-1185">Reference proteome</keyword>
<protein>
    <submittedName>
        <fullName evidence="1">Uncharacterized protein</fullName>
    </submittedName>
</protein>
<organism evidence="1 2">
    <name type="scientific">Lentzea xinjiangensis</name>
    <dbReference type="NCBI Taxonomy" id="402600"/>
    <lineage>
        <taxon>Bacteria</taxon>
        <taxon>Bacillati</taxon>
        <taxon>Actinomycetota</taxon>
        <taxon>Actinomycetes</taxon>
        <taxon>Pseudonocardiales</taxon>
        <taxon>Pseudonocardiaceae</taxon>
        <taxon>Lentzea</taxon>
    </lineage>
</organism>
<evidence type="ECO:0000313" key="1">
    <source>
        <dbReference type="EMBL" id="SES28611.1"/>
    </source>
</evidence>
<dbReference type="EMBL" id="FOFR01000030">
    <property type="protein sequence ID" value="SES28611.1"/>
    <property type="molecule type" value="Genomic_DNA"/>
</dbReference>
<name>A0A1H9W4C4_9PSEU</name>
<proteinExistence type="predicted"/>
<reference evidence="2" key="1">
    <citation type="submission" date="2016-10" db="EMBL/GenBank/DDBJ databases">
        <authorList>
            <person name="Varghese N."/>
            <person name="Submissions S."/>
        </authorList>
    </citation>
    <scope>NUCLEOTIDE SEQUENCE [LARGE SCALE GENOMIC DNA]</scope>
    <source>
        <strain evidence="2">CGMCC 4.3525</strain>
    </source>
</reference>
<sequence>MLVNEQLVAALAEAEEPFRTLVDDSGWVHASVEGLVLDLGRWWDAGSDLRLDQQSAYSVAASEAARTEGGVYVEGYLWRDGQAAPAAWCGVGEKVVYGPRADAYLGVPLSPRFCRRVQQRNGTAPVLMSRHPNLLPLLTRGLPPGAVLAGGRLGPRHR</sequence>
<accession>A0A1H9W4C4</accession>
<evidence type="ECO:0000313" key="2">
    <source>
        <dbReference type="Proteomes" id="UP000199352"/>
    </source>
</evidence>
<dbReference type="Proteomes" id="UP000199352">
    <property type="component" value="Unassembled WGS sequence"/>
</dbReference>